<gene>
    <name evidence="3" type="ORF">ATK30_0278</name>
</gene>
<accession>A0A2N3X250</accession>
<dbReference type="GO" id="GO:0000162">
    <property type="term" value="P:L-tryptophan biosynthetic process"/>
    <property type="evidence" value="ECO:0007669"/>
    <property type="project" value="TreeGrafter"/>
</dbReference>
<dbReference type="Proteomes" id="UP000233750">
    <property type="component" value="Unassembled WGS sequence"/>
</dbReference>
<dbReference type="PRINTS" id="PR00095">
    <property type="entry name" value="ANTSNTHASEI"/>
</dbReference>
<dbReference type="AlphaFoldDB" id="A0A2N3X250"/>
<dbReference type="PANTHER" id="PTHR11236:SF50">
    <property type="entry name" value="AMINODEOXYCHORISMATE SYNTHASE COMPONENT 1"/>
    <property type="match status" value="1"/>
</dbReference>
<evidence type="ECO:0000313" key="3">
    <source>
        <dbReference type="EMBL" id="PKW00190.1"/>
    </source>
</evidence>
<dbReference type="Gene3D" id="3.60.120.10">
    <property type="entry name" value="Anthranilate synthase"/>
    <property type="match status" value="1"/>
</dbReference>
<dbReference type="SUPFAM" id="SSF56322">
    <property type="entry name" value="ADC synthase"/>
    <property type="match status" value="1"/>
</dbReference>
<dbReference type="InterPro" id="IPR019999">
    <property type="entry name" value="Anth_synth_I-like"/>
</dbReference>
<dbReference type="InterPro" id="IPR005801">
    <property type="entry name" value="ADC_synthase"/>
</dbReference>
<evidence type="ECO:0000259" key="2">
    <source>
        <dbReference type="Pfam" id="PF00425"/>
    </source>
</evidence>
<keyword evidence="4" id="KW-1185">Reference proteome</keyword>
<dbReference type="PANTHER" id="PTHR11236">
    <property type="entry name" value="AMINOBENZOATE/ANTHRANILATE SYNTHASE"/>
    <property type="match status" value="1"/>
</dbReference>
<organism evidence="3 4">
    <name type="scientific">Amycolatopsis echigonensis</name>
    <dbReference type="NCBI Taxonomy" id="2576905"/>
    <lineage>
        <taxon>Bacteria</taxon>
        <taxon>Bacillati</taxon>
        <taxon>Actinomycetota</taxon>
        <taxon>Actinomycetes</taxon>
        <taxon>Pseudonocardiales</taxon>
        <taxon>Pseudonocardiaceae</taxon>
        <taxon>Amycolatopsis</taxon>
    </lineage>
</organism>
<dbReference type="RefSeq" id="WP_101433896.1">
    <property type="nucleotide sequence ID" value="NZ_PJMY01000001.1"/>
</dbReference>
<dbReference type="GO" id="GO:0009396">
    <property type="term" value="P:folic acid-containing compound biosynthetic process"/>
    <property type="evidence" value="ECO:0007669"/>
    <property type="project" value="InterPro"/>
</dbReference>
<evidence type="ECO:0000313" key="4">
    <source>
        <dbReference type="Proteomes" id="UP000233750"/>
    </source>
</evidence>
<dbReference type="Pfam" id="PF00425">
    <property type="entry name" value="Chorismate_bind"/>
    <property type="match status" value="1"/>
</dbReference>
<dbReference type="NCBIfam" id="TIGR00553">
    <property type="entry name" value="pabB"/>
    <property type="match status" value="1"/>
</dbReference>
<proteinExistence type="predicted"/>
<dbReference type="InterPro" id="IPR015890">
    <property type="entry name" value="Chorismate_C"/>
</dbReference>
<sequence length="385" mass="41876">MTPPGPARFDDLRAGTGLRFAAPSRILAAYRPADVVPVLEAVEAATARGKWAYGFVAYEAAAAYGLDVHAEPPEGLPLVWFGLTDQPQEAISSTSVGEYDVHWREHWSRTEYYGLVQRVREKIAAGETYQTNLTVRMRGSFFGDPDGLYRDLCSAQRGSCHARLDTGRFVIASASPELFFERRGDELLLRPMKGTAPAGPTPSDDRARARELRGDEKERAENIMIVDLMRNDVARVAVPGSVRVPSLLRVERYPTVLQLTSEVTARLRPETGLPDLFAALFPCGSVTGAPKARTMTLIRELEDTPRGVYCGAIGWAAPPSAPVRSRFSVAIRTAVVDRAAGTAEYGVGGGITWGSSADAEHRELLAKARILRRGESVARVPVGRG</sequence>
<keyword evidence="3" id="KW-0456">Lyase</keyword>
<dbReference type="OrthoDB" id="3518032at2"/>
<protein>
    <submittedName>
        <fullName evidence="3">Para-aminobenzoate synthetase/4-amino-4-deoxychorismate lyase</fullName>
    </submittedName>
</protein>
<dbReference type="EMBL" id="PJMY01000001">
    <property type="protein sequence ID" value="PKW00190.1"/>
    <property type="molecule type" value="Genomic_DNA"/>
</dbReference>
<reference evidence="3 4" key="1">
    <citation type="submission" date="2017-12" db="EMBL/GenBank/DDBJ databases">
        <title>Sequencing the genomes of 1000 Actinobacteria strains.</title>
        <authorList>
            <person name="Klenk H.-P."/>
        </authorList>
    </citation>
    <scope>NUCLEOTIDE SEQUENCE [LARGE SCALE GENOMIC DNA]</scope>
    <source>
        <strain evidence="3 4">DSM 45165</strain>
    </source>
</reference>
<dbReference type="InterPro" id="IPR005802">
    <property type="entry name" value="ADC_synth_comp_1"/>
</dbReference>
<dbReference type="GO" id="GO:0016829">
    <property type="term" value="F:lyase activity"/>
    <property type="evidence" value="ECO:0007669"/>
    <property type="project" value="UniProtKB-KW"/>
</dbReference>
<feature type="domain" description="Chorismate-utilising enzyme C-terminal" evidence="2">
    <location>
        <begin position="109"/>
        <end position="367"/>
    </location>
</feature>
<name>A0A2N3X250_9PSEU</name>
<dbReference type="GO" id="GO:0046820">
    <property type="term" value="F:4-amino-4-deoxychorismate synthase activity"/>
    <property type="evidence" value="ECO:0007669"/>
    <property type="project" value="TreeGrafter"/>
</dbReference>
<evidence type="ECO:0000256" key="1">
    <source>
        <dbReference type="SAM" id="MobiDB-lite"/>
    </source>
</evidence>
<feature type="region of interest" description="Disordered" evidence="1">
    <location>
        <begin position="191"/>
        <end position="214"/>
    </location>
</feature>
<feature type="compositionally biased region" description="Basic and acidic residues" evidence="1">
    <location>
        <begin position="203"/>
        <end position="214"/>
    </location>
</feature>
<comment type="caution">
    <text evidence="3">The sequence shown here is derived from an EMBL/GenBank/DDBJ whole genome shotgun (WGS) entry which is preliminary data.</text>
</comment>